<gene>
    <name evidence="2" type="ORF">KCTCHS21_57210</name>
</gene>
<evidence type="ECO:0000313" key="3">
    <source>
        <dbReference type="Proteomes" id="UP000289856"/>
    </source>
</evidence>
<dbReference type="Gene3D" id="1.20.120.450">
    <property type="entry name" value="dinb family like domain"/>
    <property type="match status" value="1"/>
</dbReference>
<protein>
    <recommendedName>
        <fullName evidence="1">DinB-like domain-containing protein</fullName>
    </recommendedName>
</protein>
<dbReference type="OrthoDB" id="9793216at2"/>
<dbReference type="Pfam" id="PF12867">
    <property type="entry name" value="DinB_2"/>
    <property type="match status" value="1"/>
</dbReference>
<name>A0A3T1DE01_9BACL</name>
<evidence type="ECO:0000259" key="1">
    <source>
        <dbReference type="Pfam" id="PF12867"/>
    </source>
</evidence>
<accession>A0A3T1DE01</accession>
<sequence length="163" mass="18971">MNNTNSSAASIQLYQNTFIKIREAVDTLTDEQLQWKPAPGKWSVTEVVTHLVDSNLVNSYRIRQLLSESRPELMPYAHDQWVFHQQTNSTPMEELLLIYEAITRYNALLLSRIDDNAWDKLGWEESHSYTLRHIIEVFVAGHVDIHMAQIERIKSAYREEGIS</sequence>
<dbReference type="Proteomes" id="UP000289856">
    <property type="component" value="Chromosome"/>
</dbReference>
<reference evidence="2 3" key="1">
    <citation type="submission" date="2019-01" db="EMBL/GenBank/DDBJ databases">
        <title>Complete genome sequence of Cohnella hallensis HS21 isolated from Korean fir (Abies koreana) rhizospheric soil.</title>
        <authorList>
            <person name="Jiang L."/>
            <person name="Kang S.W."/>
            <person name="Kim S."/>
            <person name="Jung J."/>
            <person name="Kim C.Y."/>
            <person name="Kim D.H."/>
            <person name="Kim S.W."/>
            <person name="Lee J."/>
        </authorList>
    </citation>
    <scope>NUCLEOTIDE SEQUENCE [LARGE SCALE GENOMIC DNA]</scope>
    <source>
        <strain evidence="2 3">HS21</strain>
    </source>
</reference>
<dbReference type="KEGG" id="cohn:KCTCHS21_57210"/>
<dbReference type="InterPro" id="IPR024775">
    <property type="entry name" value="DinB-like"/>
</dbReference>
<proteinExistence type="predicted"/>
<evidence type="ECO:0000313" key="2">
    <source>
        <dbReference type="EMBL" id="BBI36322.1"/>
    </source>
</evidence>
<dbReference type="InterPro" id="IPR034660">
    <property type="entry name" value="DinB/YfiT-like"/>
</dbReference>
<feature type="domain" description="DinB-like" evidence="1">
    <location>
        <begin position="21"/>
        <end position="150"/>
    </location>
</feature>
<dbReference type="RefSeq" id="WP_157994144.1">
    <property type="nucleotide sequence ID" value="NZ_AP019400.1"/>
</dbReference>
<dbReference type="AlphaFoldDB" id="A0A3T1DE01"/>
<organism evidence="2 3">
    <name type="scientific">Cohnella abietis</name>
    <dbReference type="NCBI Taxonomy" id="2507935"/>
    <lineage>
        <taxon>Bacteria</taxon>
        <taxon>Bacillati</taxon>
        <taxon>Bacillota</taxon>
        <taxon>Bacilli</taxon>
        <taxon>Bacillales</taxon>
        <taxon>Paenibacillaceae</taxon>
        <taxon>Cohnella</taxon>
    </lineage>
</organism>
<dbReference type="EMBL" id="AP019400">
    <property type="protein sequence ID" value="BBI36322.1"/>
    <property type="molecule type" value="Genomic_DNA"/>
</dbReference>
<dbReference type="SUPFAM" id="SSF109854">
    <property type="entry name" value="DinB/YfiT-like putative metalloenzymes"/>
    <property type="match status" value="1"/>
</dbReference>
<keyword evidence="3" id="KW-1185">Reference proteome</keyword>